<evidence type="ECO:0000256" key="3">
    <source>
        <dbReference type="ARBA" id="ARBA00022676"/>
    </source>
</evidence>
<keyword evidence="7" id="KW-1133">Transmembrane helix</keyword>
<accession>A0A915HZH7</accession>
<comment type="subcellular location">
    <subcellularLocation>
        <location evidence="1">Endoplasmic reticulum membrane</location>
        <topology evidence="1">Single-pass membrane protein</topology>
    </subcellularLocation>
</comment>
<keyword evidence="6" id="KW-0256">Endoplasmic reticulum</keyword>
<dbReference type="Pfam" id="PF13692">
    <property type="entry name" value="Glyco_trans_1_4"/>
    <property type="match status" value="1"/>
</dbReference>
<organism evidence="9 10">
    <name type="scientific">Romanomermis culicivorax</name>
    <name type="common">Nematode worm</name>
    <dbReference type="NCBI Taxonomy" id="13658"/>
    <lineage>
        <taxon>Eukaryota</taxon>
        <taxon>Metazoa</taxon>
        <taxon>Ecdysozoa</taxon>
        <taxon>Nematoda</taxon>
        <taxon>Enoplea</taxon>
        <taxon>Dorylaimia</taxon>
        <taxon>Mermithida</taxon>
        <taxon>Mermithoidea</taxon>
        <taxon>Mermithidae</taxon>
        <taxon>Romanomermis</taxon>
    </lineage>
</organism>
<keyword evidence="9" id="KW-1185">Reference proteome</keyword>
<dbReference type="GO" id="GO:0000030">
    <property type="term" value="F:mannosyltransferase activity"/>
    <property type="evidence" value="ECO:0007669"/>
    <property type="project" value="InterPro"/>
</dbReference>
<dbReference type="AlphaFoldDB" id="A0A915HZH7"/>
<protein>
    <submittedName>
        <fullName evidence="10">Glycosyltransferase</fullName>
    </submittedName>
</protein>
<evidence type="ECO:0000256" key="4">
    <source>
        <dbReference type="ARBA" id="ARBA00022679"/>
    </source>
</evidence>
<dbReference type="PANTHER" id="PTHR13036">
    <property type="entry name" value="BETA1,4 MANNOSYLTRANSFERASE"/>
    <property type="match status" value="1"/>
</dbReference>
<dbReference type="Proteomes" id="UP000887565">
    <property type="component" value="Unplaced"/>
</dbReference>
<proteinExistence type="predicted"/>
<name>A0A915HZH7_ROMCU</name>
<evidence type="ECO:0000256" key="5">
    <source>
        <dbReference type="ARBA" id="ARBA00022692"/>
    </source>
</evidence>
<keyword evidence="3" id="KW-0328">Glycosyltransferase</keyword>
<dbReference type="OMA" id="IRWEETW"/>
<evidence type="ECO:0000313" key="9">
    <source>
        <dbReference type="Proteomes" id="UP000887565"/>
    </source>
</evidence>
<evidence type="ECO:0000256" key="1">
    <source>
        <dbReference type="ARBA" id="ARBA00004389"/>
    </source>
</evidence>
<comment type="pathway">
    <text evidence="2">Protein modification; protein glycosylation.</text>
</comment>
<dbReference type="SUPFAM" id="SSF53756">
    <property type="entry name" value="UDP-Glycosyltransferase/glycogen phosphorylase"/>
    <property type="match status" value="1"/>
</dbReference>
<evidence type="ECO:0000256" key="7">
    <source>
        <dbReference type="ARBA" id="ARBA00022989"/>
    </source>
</evidence>
<keyword evidence="8" id="KW-0472">Membrane</keyword>
<dbReference type="WBParaSite" id="nRc.2.0.1.t06843-RA">
    <property type="protein sequence ID" value="nRc.2.0.1.t06843-RA"/>
    <property type="gene ID" value="nRc.2.0.1.g06843"/>
</dbReference>
<evidence type="ECO:0000256" key="2">
    <source>
        <dbReference type="ARBA" id="ARBA00004922"/>
    </source>
</evidence>
<dbReference type="Gene3D" id="3.40.50.2000">
    <property type="entry name" value="Glycogen Phosphorylase B"/>
    <property type="match status" value="1"/>
</dbReference>
<dbReference type="InterPro" id="IPR026051">
    <property type="entry name" value="ALG1-like"/>
</dbReference>
<reference evidence="10" key="1">
    <citation type="submission" date="2022-11" db="UniProtKB">
        <authorList>
            <consortium name="WormBaseParasite"/>
        </authorList>
    </citation>
    <scope>IDENTIFICATION</scope>
</reference>
<evidence type="ECO:0000256" key="6">
    <source>
        <dbReference type="ARBA" id="ARBA00022824"/>
    </source>
</evidence>
<keyword evidence="4" id="KW-0808">Transferase</keyword>
<dbReference type="GO" id="GO:0005789">
    <property type="term" value="C:endoplasmic reticulum membrane"/>
    <property type="evidence" value="ECO:0007669"/>
    <property type="project" value="UniProtKB-SubCell"/>
</dbReference>
<evidence type="ECO:0000313" key="10">
    <source>
        <dbReference type="WBParaSite" id="nRc.2.0.1.t06843-RA"/>
    </source>
</evidence>
<evidence type="ECO:0000256" key="8">
    <source>
        <dbReference type="ARBA" id="ARBA00023136"/>
    </source>
</evidence>
<dbReference type="PANTHER" id="PTHR13036:SF0">
    <property type="entry name" value="CHITOBIOSYLDIPHOSPHODOLICHOL BETA-MANNOSYLTRANSFERASE"/>
    <property type="match status" value="1"/>
</dbReference>
<keyword evidence="5" id="KW-0812">Transmembrane</keyword>
<sequence>MLACADLGVSLHYSSSGLDLPMKAVDMLGCALPILSADFLCVRELIDDGKNGFLFENAEKLADLLILLLIDYPHSDFLNAIKRTCKNERKEKTGWVEAWDQISLPYIKRLIDNQ</sequence>